<reference evidence="2" key="1">
    <citation type="journal article" date="2019" name="Int. J. Syst. Evol. Microbiol.">
        <title>The Global Catalogue of Microorganisms (GCM) 10K type strain sequencing project: providing services to taxonomists for standard genome sequencing and annotation.</title>
        <authorList>
            <consortium name="The Broad Institute Genomics Platform"/>
            <consortium name="The Broad Institute Genome Sequencing Center for Infectious Disease"/>
            <person name="Wu L."/>
            <person name="Ma J."/>
        </authorList>
    </citation>
    <scope>NUCLEOTIDE SEQUENCE [LARGE SCALE GENOMIC DNA]</scope>
    <source>
        <strain evidence="2">CGMCC 4.1437</strain>
    </source>
</reference>
<dbReference type="Proteomes" id="UP001595975">
    <property type="component" value="Unassembled WGS sequence"/>
</dbReference>
<keyword evidence="2" id="KW-1185">Reference proteome</keyword>
<sequence>MFVFVCAGCGVELTAPLSQVALPVHAHQKYGNGTQLPALMEPGTFAVDPEPWGPPWRTREEIDSNEAAARGVYAPVHALSDGAPGAIVIAPGDARRTVLIPDDRAGGYCCGLDGADGPNVACVECALPVASRIDDCSLWQSMWLAPNAVRRRSLDGVDAAPLSWTDLMAEGKSTAPFEPIAGRGSRVGAGHWSNYGWSWSPRWEAAAGRVLAHLLVASEGRPVIVPGGVVAEVFQRALDTLLPAGPPARRAVLAGPGQPSPRRGTDVVLVPTHPQTGEIWAPADSAAYPVPLPFGVWLWMVSPERDVPVPASGSLPDGVLRDDFDTPALLPGRLFRADWGVFRHTLVRLPAVREPWLRELLDSLGRHRLAGVFERRIRRRSPCRVAREAVGADWLGH</sequence>
<gene>
    <name evidence="1" type="ORF">ACFP3U_18585</name>
</gene>
<evidence type="ECO:0000313" key="2">
    <source>
        <dbReference type="Proteomes" id="UP001595975"/>
    </source>
</evidence>
<dbReference type="EMBL" id="JBHSOF010000022">
    <property type="protein sequence ID" value="MFC5664982.1"/>
    <property type="molecule type" value="Genomic_DNA"/>
</dbReference>
<name>A0ABW0X598_9ACTN</name>
<comment type="caution">
    <text evidence="1">The sequence shown here is derived from an EMBL/GenBank/DDBJ whole genome shotgun (WGS) entry which is preliminary data.</text>
</comment>
<proteinExistence type="predicted"/>
<dbReference type="RefSeq" id="WP_380226673.1">
    <property type="nucleotide sequence ID" value="NZ_JBHSOF010000022.1"/>
</dbReference>
<organism evidence="1 2">
    <name type="scientific">Kitasatospora misakiensis</name>
    <dbReference type="NCBI Taxonomy" id="67330"/>
    <lineage>
        <taxon>Bacteria</taxon>
        <taxon>Bacillati</taxon>
        <taxon>Actinomycetota</taxon>
        <taxon>Actinomycetes</taxon>
        <taxon>Kitasatosporales</taxon>
        <taxon>Streptomycetaceae</taxon>
        <taxon>Kitasatospora</taxon>
    </lineage>
</organism>
<evidence type="ECO:0000313" key="1">
    <source>
        <dbReference type="EMBL" id="MFC5664982.1"/>
    </source>
</evidence>
<protein>
    <submittedName>
        <fullName evidence="1">Uncharacterized protein</fullName>
    </submittedName>
</protein>
<accession>A0ABW0X598</accession>